<keyword evidence="2" id="KW-0378">Hydrolase</keyword>
<dbReference type="Gene3D" id="3.10.590.10">
    <property type="entry name" value="ph1033 like domains"/>
    <property type="match status" value="1"/>
</dbReference>
<dbReference type="InterPro" id="IPR002711">
    <property type="entry name" value="HNH"/>
</dbReference>
<accession>A0A3A1QMT3</accession>
<sequence length="336" mass="38652">MAKHGDGLGYEIVKGVLNGDIIEPITYEKVKAYCKNNGIDASQNHMRVILSNASENTHSPTYKRYFERVGGGEYVILQEFRPKKSYYWLNVDSTKYDWSFSDLKVGRSQEYSNLNPNGNKRKNENCFKSIKVDDLVVAYETGDVKAITAICKVIDKYEDNAELIIEFEKIKDFEVYLTINSMKGSKDLEECNPVNFHRGTLFELEEEHYHIITNMLNELNTTDDIYGDLYKKVQESKKDSEIERRKRLENHLNPVPESFEVKTRAFKRNPDVIAEVLIRANGVCEKCNKEAPFFRASDGTPYLEVHHIKRLADGGEDTVENAIAVCPNCHRELHFG</sequence>
<dbReference type="InterPro" id="IPR003615">
    <property type="entry name" value="HNH_nuc"/>
</dbReference>
<dbReference type="EMBL" id="QXIR01000053">
    <property type="protein sequence ID" value="RIW27624.1"/>
    <property type="molecule type" value="Genomic_DNA"/>
</dbReference>
<dbReference type="RefSeq" id="WP_119549626.1">
    <property type="nucleotide sequence ID" value="NZ_QXIR01000053.1"/>
</dbReference>
<dbReference type="Pfam" id="PF01878">
    <property type="entry name" value="EVE"/>
    <property type="match status" value="1"/>
</dbReference>
<gene>
    <name evidence="2" type="ORF">D3H55_22815</name>
</gene>
<dbReference type="GO" id="GO:0004519">
    <property type="term" value="F:endonuclease activity"/>
    <property type="evidence" value="ECO:0007669"/>
    <property type="project" value="UniProtKB-KW"/>
</dbReference>
<evidence type="ECO:0000259" key="1">
    <source>
        <dbReference type="SMART" id="SM00507"/>
    </source>
</evidence>
<dbReference type="OrthoDB" id="9781481at2"/>
<protein>
    <submittedName>
        <fullName evidence="2">HNH endonuclease</fullName>
    </submittedName>
</protein>
<dbReference type="GO" id="GO:0008270">
    <property type="term" value="F:zinc ion binding"/>
    <property type="evidence" value="ECO:0007669"/>
    <property type="project" value="InterPro"/>
</dbReference>
<evidence type="ECO:0000313" key="3">
    <source>
        <dbReference type="Proteomes" id="UP000265801"/>
    </source>
</evidence>
<proteinExistence type="predicted"/>
<dbReference type="SMART" id="SM00507">
    <property type="entry name" value="HNHc"/>
    <property type="match status" value="1"/>
</dbReference>
<keyword evidence="3" id="KW-1185">Reference proteome</keyword>
<dbReference type="CDD" id="cd00085">
    <property type="entry name" value="HNHc"/>
    <property type="match status" value="1"/>
</dbReference>
<keyword evidence="2" id="KW-0540">Nuclease</keyword>
<dbReference type="InterPro" id="IPR015947">
    <property type="entry name" value="PUA-like_sf"/>
</dbReference>
<dbReference type="GO" id="GO:0003676">
    <property type="term" value="F:nucleic acid binding"/>
    <property type="evidence" value="ECO:0007669"/>
    <property type="project" value="InterPro"/>
</dbReference>
<evidence type="ECO:0000313" key="2">
    <source>
        <dbReference type="EMBL" id="RIW27624.1"/>
    </source>
</evidence>
<dbReference type="Pfam" id="PF01844">
    <property type="entry name" value="HNH"/>
    <property type="match status" value="1"/>
</dbReference>
<feature type="domain" description="HNH nuclease" evidence="1">
    <location>
        <begin position="271"/>
        <end position="331"/>
    </location>
</feature>
<dbReference type="Gene3D" id="1.10.30.50">
    <property type="match status" value="1"/>
</dbReference>
<reference evidence="2 3" key="1">
    <citation type="submission" date="2018-09" db="EMBL/GenBank/DDBJ databases">
        <title>Bacillus saliacetes sp. nov., isolated from Thai shrimp paste (Ka-pi).</title>
        <authorList>
            <person name="Daroonpunt R."/>
            <person name="Tanasupawat S."/>
            <person name="Yiamsombut S."/>
        </authorList>
    </citation>
    <scope>NUCLEOTIDE SEQUENCE [LARGE SCALE GENOMIC DNA]</scope>
    <source>
        <strain evidence="2 3">SKP7-4</strain>
    </source>
</reference>
<comment type="caution">
    <text evidence="2">The sequence shown here is derived from an EMBL/GenBank/DDBJ whole genome shotgun (WGS) entry which is preliminary data.</text>
</comment>
<dbReference type="AlphaFoldDB" id="A0A3A1QMT3"/>
<dbReference type="SUPFAM" id="SSF88697">
    <property type="entry name" value="PUA domain-like"/>
    <property type="match status" value="1"/>
</dbReference>
<name>A0A3A1QMT3_9BACI</name>
<dbReference type="Proteomes" id="UP000265801">
    <property type="component" value="Unassembled WGS sequence"/>
</dbReference>
<organism evidence="2 3">
    <name type="scientific">Bacillus salacetis</name>
    <dbReference type="NCBI Taxonomy" id="2315464"/>
    <lineage>
        <taxon>Bacteria</taxon>
        <taxon>Bacillati</taxon>
        <taxon>Bacillota</taxon>
        <taxon>Bacilli</taxon>
        <taxon>Bacillales</taxon>
        <taxon>Bacillaceae</taxon>
        <taxon>Bacillus</taxon>
    </lineage>
</organism>
<keyword evidence="2" id="KW-0255">Endonuclease</keyword>
<dbReference type="InterPro" id="IPR002740">
    <property type="entry name" value="EVE_domain"/>
</dbReference>